<dbReference type="PANTHER" id="PTHR46018">
    <property type="entry name" value="ZINC PHOSPHODIESTERASE ELAC PROTEIN 1"/>
    <property type="match status" value="1"/>
</dbReference>
<keyword evidence="1" id="KW-0862">Zinc</keyword>
<evidence type="ECO:0000313" key="4">
    <source>
        <dbReference type="Proteomes" id="UP001549167"/>
    </source>
</evidence>
<evidence type="ECO:0000259" key="2">
    <source>
        <dbReference type="SMART" id="SM00849"/>
    </source>
</evidence>
<dbReference type="SUPFAM" id="SSF56281">
    <property type="entry name" value="Metallo-hydrolase/oxidoreductase"/>
    <property type="match status" value="1"/>
</dbReference>
<gene>
    <name evidence="3" type="ORF">ABID56_001597</name>
</gene>
<sequence>MKWTVIGSWGAYPEAEGATSCYLVEQDGFTLVIDLGSGALSRLQQYIDLSDIDAVVISHFHHDHVADIGAFQYSCLVKEQLGEIEGPVSIYAAADGVTDFDELDHIATAGRLYRIEKPLELGPFTLSFIQTKHPKSCHAIRVENGESAVVYTADTAFFPELAGFAKGSDLLIAESSFYDGMDGSGPGHMTSTECGQLARDASVSQLWLTHLPHFGEHAQLVQEAKAVFDGPVELAREGLVFDLRR</sequence>
<name>A0ABV2KVA6_9BACI</name>
<protein>
    <submittedName>
        <fullName evidence="3">Ribonuclease BN (tRNA processing enzyme)</fullName>
    </submittedName>
</protein>
<dbReference type="Proteomes" id="UP001549167">
    <property type="component" value="Unassembled WGS sequence"/>
</dbReference>
<proteinExistence type="predicted"/>
<dbReference type="CDD" id="cd07716">
    <property type="entry name" value="RNaseZ_short-form-like_MBL-fold"/>
    <property type="match status" value="1"/>
</dbReference>
<accession>A0ABV2KVA6</accession>
<organism evidence="3 4">
    <name type="scientific">Alkalibacillus flavidus</name>
    <dbReference type="NCBI Taxonomy" id="546021"/>
    <lineage>
        <taxon>Bacteria</taxon>
        <taxon>Bacillati</taxon>
        <taxon>Bacillota</taxon>
        <taxon>Bacilli</taxon>
        <taxon>Bacillales</taxon>
        <taxon>Bacillaceae</taxon>
        <taxon>Alkalibacillus</taxon>
    </lineage>
</organism>
<dbReference type="EMBL" id="JBEPMX010000007">
    <property type="protein sequence ID" value="MET3683502.1"/>
    <property type="molecule type" value="Genomic_DNA"/>
</dbReference>
<comment type="caution">
    <text evidence="3">The sequence shown here is derived from an EMBL/GenBank/DDBJ whole genome shotgun (WGS) entry which is preliminary data.</text>
</comment>
<dbReference type="PANTHER" id="PTHR46018:SF4">
    <property type="entry name" value="METALLO-HYDROLASE YHFI-RELATED"/>
    <property type="match status" value="1"/>
</dbReference>
<dbReference type="Gene3D" id="3.60.15.10">
    <property type="entry name" value="Ribonuclease Z/Hydroxyacylglutathione hydrolase-like"/>
    <property type="match status" value="1"/>
</dbReference>
<dbReference type="InterPro" id="IPR036866">
    <property type="entry name" value="RibonucZ/Hydroxyglut_hydro"/>
</dbReference>
<dbReference type="SMART" id="SM00849">
    <property type="entry name" value="Lactamase_B"/>
    <property type="match status" value="1"/>
</dbReference>
<dbReference type="InterPro" id="IPR001279">
    <property type="entry name" value="Metallo-B-lactamas"/>
</dbReference>
<reference evidence="3 4" key="1">
    <citation type="submission" date="2024-06" db="EMBL/GenBank/DDBJ databases">
        <title>Genomic Encyclopedia of Type Strains, Phase IV (KMG-IV): sequencing the most valuable type-strain genomes for metagenomic binning, comparative biology and taxonomic classification.</title>
        <authorList>
            <person name="Goeker M."/>
        </authorList>
    </citation>
    <scope>NUCLEOTIDE SEQUENCE [LARGE SCALE GENOMIC DNA]</scope>
    <source>
        <strain evidence="3 4">DSM 23520</strain>
    </source>
</reference>
<dbReference type="RefSeq" id="WP_354220068.1">
    <property type="nucleotide sequence ID" value="NZ_JBEPMX010000007.1"/>
</dbReference>
<dbReference type="Pfam" id="PF12706">
    <property type="entry name" value="Lactamase_B_2"/>
    <property type="match status" value="1"/>
</dbReference>
<evidence type="ECO:0000313" key="3">
    <source>
        <dbReference type="EMBL" id="MET3683502.1"/>
    </source>
</evidence>
<keyword evidence="4" id="KW-1185">Reference proteome</keyword>
<feature type="domain" description="Metallo-beta-lactamase" evidence="2">
    <location>
        <begin position="18"/>
        <end position="188"/>
    </location>
</feature>
<evidence type="ECO:0000256" key="1">
    <source>
        <dbReference type="ARBA" id="ARBA00022833"/>
    </source>
</evidence>